<name>A0ABN0QSX7_MYCUL</name>
<proteinExistence type="predicted"/>
<evidence type="ECO:0000313" key="1">
    <source>
        <dbReference type="EMBL" id="EUA87775.1"/>
    </source>
</evidence>
<gene>
    <name evidence="1" type="ORF">I551_5728</name>
</gene>
<keyword evidence="2" id="KW-1185">Reference proteome</keyword>
<sequence>MSRLPGDSSGRCAARVVTDQNSELVAHDGVFIAGYRVGCCC</sequence>
<organism evidence="1 2">
    <name type="scientific">Mycobacterium ulcerans str. Harvey</name>
    <dbReference type="NCBI Taxonomy" id="1299332"/>
    <lineage>
        <taxon>Bacteria</taxon>
        <taxon>Bacillati</taxon>
        <taxon>Actinomycetota</taxon>
        <taxon>Actinomycetes</taxon>
        <taxon>Mycobacteriales</taxon>
        <taxon>Mycobacteriaceae</taxon>
        <taxon>Mycobacterium</taxon>
        <taxon>Mycobacterium ulcerans group</taxon>
    </lineage>
</organism>
<reference evidence="1 2" key="1">
    <citation type="submission" date="2014-01" db="EMBL/GenBank/DDBJ databases">
        <authorList>
            <person name="Dobos K."/>
            <person name="Lenaerts A."/>
            <person name="Ordway D."/>
            <person name="DeGroote M.A."/>
            <person name="Parker T."/>
            <person name="Sizemore C."/>
            <person name="Tallon L.J."/>
            <person name="Sadzewicz L.K."/>
            <person name="Sengamalay N."/>
            <person name="Fraser C.M."/>
            <person name="Hine E."/>
            <person name="Shefchek K.A."/>
            <person name="Das S.P."/>
            <person name="Tettelin H."/>
        </authorList>
    </citation>
    <scope>NUCLEOTIDE SEQUENCE [LARGE SCALE GENOMIC DNA]</scope>
    <source>
        <strain evidence="1 2">Harvey</strain>
    </source>
</reference>
<protein>
    <submittedName>
        <fullName evidence="1">Uncharacterized protein</fullName>
    </submittedName>
</protein>
<dbReference type="EMBL" id="JAOL01000155">
    <property type="protein sequence ID" value="EUA87775.1"/>
    <property type="molecule type" value="Genomic_DNA"/>
</dbReference>
<comment type="caution">
    <text evidence="1">The sequence shown here is derived from an EMBL/GenBank/DDBJ whole genome shotgun (WGS) entry which is preliminary data.</text>
</comment>
<evidence type="ECO:0000313" key="2">
    <source>
        <dbReference type="Proteomes" id="UP000020681"/>
    </source>
</evidence>
<dbReference type="Proteomes" id="UP000020681">
    <property type="component" value="Unassembled WGS sequence"/>
</dbReference>
<accession>A0ABN0QSX7</accession>